<gene>
    <name evidence="1" type="ORF">Ao3042_01895</name>
</gene>
<dbReference type="AlphaFoldDB" id="I8A9N9"/>
<dbReference type="EMBL" id="AKHY01000100">
    <property type="protein sequence ID" value="EIT81649.1"/>
    <property type="molecule type" value="Genomic_DNA"/>
</dbReference>
<reference evidence="1 2" key="1">
    <citation type="journal article" date="2012" name="Eukaryot. Cell">
        <title>Draft genome sequence of Aspergillus oryzae strain 3.042.</title>
        <authorList>
            <person name="Zhao G."/>
            <person name="Yao Y."/>
            <person name="Qi W."/>
            <person name="Wang C."/>
            <person name="Hou L."/>
            <person name="Zeng B."/>
            <person name="Cao X."/>
        </authorList>
    </citation>
    <scope>NUCLEOTIDE SEQUENCE [LARGE SCALE GENOMIC DNA]</scope>
    <source>
        <strain evidence="1 2">3.042</strain>
    </source>
</reference>
<reference evidence="2" key="2">
    <citation type="submission" date="2012-06" db="EMBL/GenBank/DDBJ databases">
        <title>Comparative genomic analyses of Aspergillus oryzae 3.042 and A. oryzae RIB40 for soy-sauce fermentation.</title>
        <authorList>
            <person name="Zhao G."/>
            <person name="Hou L."/>
            <person name="Wang C."/>
            <person name="Cao X."/>
        </authorList>
    </citation>
    <scope>NUCLEOTIDE SEQUENCE [LARGE SCALE GENOMIC DNA]</scope>
    <source>
        <strain evidence="2">3.042</strain>
    </source>
</reference>
<dbReference type="Proteomes" id="UP000002812">
    <property type="component" value="Unassembled WGS sequence"/>
</dbReference>
<dbReference type="HOGENOM" id="CLU_031555_0_1_1"/>
<evidence type="ECO:0000313" key="2">
    <source>
        <dbReference type="Proteomes" id="UP000002812"/>
    </source>
</evidence>
<organism evidence="1 2">
    <name type="scientific">Aspergillus oryzae (strain 3.042)</name>
    <name type="common">Yellow koji mold</name>
    <dbReference type="NCBI Taxonomy" id="1160506"/>
    <lineage>
        <taxon>Eukaryota</taxon>
        <taxon>Fungi</taxon>
        <taxon>Dikarya</taxon>
        <taxon>Ascomycota</taxon>
        <taxon>Pezizomycotina</taxon>
        <taxon>Eurotiomycetes</taxon>
        <taxon>Eurotiomycetidae</taxon>
        <taxon>Eurotiales</taxon>
        <taxon>Aspergillaceae</taxon>
        <taxon>Aspergillus</taxon>
        <taxon>Aspergillus subgen. Circumdati</taxon>
    </lineage>
</organism>
<protein>
    <submittedName>
        <fullName evidence="1">Uncharacterized protein</fullName>
    </submittedName>
</protein>
<sequence length="276" mass="30847">MTCLMIYRTTCGNSFIPRCQGSRWGSLVPPQRHLQIRASSKHLTLASPQFGRTLQNGSGCLTFPVRDWEARPFLILMLIIHHRARVVPRLPSLDRLVEVARLVDYYECHDAVEVFSRSWLSGLNFHLGDPSSLNEAEKWLFVSWVFNQSPYLESRSTSVIAFTRLPVPSAIQGESRHMASVSFHLLTVTLSTLDAINGSRRGSIARVIDSMHDVHSKLQNGSVQCCEGCDCMRLGALTKGMHRVGILTRSAKPNFEGMSFDPVGAGLSQHRQSEIL</sequence>
<comment type="caution">
    <text evidence="1">The sequence shown here is derived from an EMBL/GenBank/DDBJ whole genome shotgun (WGS) entry which is preliminary data.</text>
</comment>
<dbReference type="OrthoDB" id="5275938at2759"/>
<name>I8A9N9_ASPO3</name>
<evidence type="ECO:0000313" key="1">
    <source>
        <dbReference type="EMBL" id="EIT81649.1"/>
    </source>
</evidence>
<proteinExistence type="predicted"/>
<accession>I8A9N9</accession>